<feature type="compositionally biased region" description="Acidic residues" evidence="6">
    <location>
        <begin position="2466"/>
        <end position="2477"/>
    </location>
</feature>
<keyword evidence="3" id="KW-0547">Nucleotide-binding</keyword>
<feature type="region of interest" description="Disordered" evidence="6">
    <location>
        <begin position="608"/>
        <end position="692"/>
    </location>
</feature>
<feature type="compositionally biased region" description="Acidic residues" evidence="6">
    <location>
        <begin position="167"/>
        <end position="188"/>
    </location>
</feature>
<evidence type="ECO:0000256" key="1">
    <source>
        <dbReference type="ARBA" id="ARBA00022527"/>
    </source>
</evidence>
<dbReference type="EMBL" id="MIGC01001715">
    <property type="protein sequence ID" value="PHJ22359.1"/>
    <property type="molecule type" value="Genomic_DNA"/>
</dbReference>
<evidence type="ECO:0000313" key="8">
    <source>
        <dbReference type="EMBL" id="PHJ22359.1"/>
    </source>
</evidence>
<dbReference type="VEuPathDB" id="ToxoDB:CSUI_003792"/>
<evidence type="ECO:0000313" key="9">
    <source>
        <dbReference type="Proteomes" id="UP000221165"/>
    </source>
</evidence>
<feature type="compositionally biased region" description="Basic residues" evidence="6">
    <location>
        <begin position="2601"/>
        <end position="2620"/>
    </location>
</feature>
<feature type="compositionally biased region" description="Basic and acidic residues" evidence="6">
    <location>
        <begin position="323"/>
        <end position="339"/>
    </location>
</feature>
<feature type="region of interest" description="Disordered" evidence="6">
    <location>
        <begin position="249"/>
        <end position="445"/>
    </location>
</feature>
<feature type="compositionally biased region" description="Low complexity" evidence="6">
    <location>
        <begin position="134"/>
        <end position="146"/>
    </location>
</feature>
<feature type="compositionally biased region" description="Basic and acidic residues" evidence="6">
    <location>
        <begin position="2682"/>
        <end position="2693"/>
    </location>
</feature>
<feature type="compositionally biased region" description="Basic and acidic residues" evidence="6">
    <location>
        <begin position="1709"/>
        <end position="1737"/>
    </location>
</feature>
<feature type="compositionally biased region" description="Acidic residues" evidence="6">
    <location>
        <begin position="432"/>
        <end position="445"/>
    </location>
</feature>
<feature type="region of interest" description="Disordered" evidence="6">
    <location>
        <begin position="1985"/>
        <end position="2422"/>
    </location>
</feature>
<organism evidence="8 9">
    <name type="scientific">Cystoisospora suis</name>
    <dbReference type="NCBI Taxonomy" id="483139"/>
    <lineage>
        <taxon>Eukaryota</taxon>
        <taxon>Sar</taxon>
        <taxon>Alveolata</taxon>
        <taxon>Apicomplexa</taxon>
        <taxon>Conoidasida</taxon>
        <taxon>Coccidia</taxon>
        <taxon>Eucoccidiorida</taxon>
        <taxon>Eimeriorina</taxon>
        <taxon>Sarcocystidae</taxon>
        <taxon>Cystoisospora</taxon>
    </lineage>
</organism>
<feature type="region of interest" description="Disordered" evidence="6">
    <location>
        <begin position="1816"/>
        <end position="1841"/>
    </location>
</feature>
<feature type="compositionally biased region" description="Basic and acidic residues" evidence="6">
    <location>
        <begin position="1550"/>
        <end position="1559"/>
    </location>
</feature>
<feature type="compositionally biased region" description="Basic and acidic residues" evidence="6">
    <location>
        <begin position="249"/>
        <end position="278"/>
    </location>
</feature>
<keyword evidence="2" id="KW-0808">Transferase</keyword>
<dbReference type="Pfam" id="PF00069">
    <property type="entry name" value="Pkinase"/>
    <property type="match status" value="1"/>
</dbReference>
<feature type="region of interest" description="Disordered" evidence="6">
    <location>
        <begin position="1"/>
        <end position="47"/>
    </location>
</feature>
<accession>A0A2C6L158</accession>
<feature type="compositionally biased region" description="Low complexity" evidence="6">
    <location>
        <begin position="2630"/>
        <end position="2662"/>
    </location>
</feature>
<dbReference type="InterPro" id="IPR000719">
    <property type="entry name" value="Prot_kinase_dom"/>
</dbReference>
<sequence>MVIEDGDFPSNSSSPSSPSSSSSSLPSASPCTTTATPAAPSITGSGVSLPFESLDPKNFLSPTSSFITSSSSASSCDLLHHRRHPSVLSSFSTPLYQTAGYLQCLEEAPFSSSPSPSTRRVLEGTVMRMREESSLPSSSSFISSCSLPQKKKKEGSGEERDGKGGGGEEEENEKDLEDDEEEEEEEKSEADRRTSYEKMKKIFLAALDLENVRRLEDVGLLFNSDGEEAEAPEEQIRDHIYKRNIHEEKKKNDVEIKNEEDGINKTQNDKDEYIKMKDSSSLSFRLRGQPLKAKPYDITRNGKNSLGAVSPSPSGLSSLNSLSHDKKTLHDQIRREEKCLPNSHRASSSSPSPHLLHSPLLHCRDMPSASSSSASLGEDRQPAPCSPCASARHRRNREEGEEGHERENKVPPFHLSDRVKEQQKNDKREQETEMTGEEGEEEISTCQDEYEGASCSLSCCPSSSHRQEEENKKAVEDLRHHGVIDSPPHLQACSPLVLLPSSPCSSSSYTSLSLSSFSPSTCCSSSSSTASPVVLIRTREIDTSTTTTFAIPISTTLPSPGDRVHSDATQGEGEFFLSEEEARRKPRDILSSLFSSLFKECVKDLLQSSGDGPPLERKHSSDQRGARGSSSFPPWQESQVIEEEEKEAREVVVGEERKKGEREEKEEERDEEEEERAMRKTKKKGEEGKKLCEEKDRCPCVEVREKLTVEYCGRIEEEERKKLKKKKKKCSSHNKDDSDLEEPRIEDEENWERMNEKATSRRNPPTRQGVHPPYSLHIPSELIDDTRRRSRLSSREERNSASSSSCMTQTPSELPKNLFSDLFSSVFPPDCLYTPVSLLDKGTLGRVFRCLDRRHTPPVEVAVKIIQKKILKRNPKLRQQVLDEKEALRRLSTPVFLPPPSSSPAIRACSSSSSSSTRCSSSPCRSSPCGPASVVGGLQNLTRGSNEGGSSPSSSSSSCISSCFSSSSSSSASFSSSLSFMTSSSSPRGVSHAATEKKGTDCLKEGIHADSFSWSSLPLRRSGTGEVYVHQPRGTDLLGSFSSSCSLALKHISSTEMRSPSPFLVSSSDSFPSHRKPTEARLEKHDPLLSDRPLNRLHKELREGEREKRREFLHLLSCRKENLLRSEGRHDGENKPCPARVILPLPASSSSSTTLCSSSSSHRRPPVIPLPSICPFIPRLIHSFKEKDVLFLVMPLAGERNLQEILLRVSSLSKKTSPTTTTTSSLARGGGEEGWIKAGDGRVGEGSSSSYSTCCVSSLSSSSRLSPNGISPSSYSTHQRPSQNSSSSSSPCSQSRSSPSPHFHVLSGSSLPPHVSSPSASRLPSREEEKEEVASSSASSSLLLDQEPPSQHYGWSRCRGGSPCLLQSPSSSSSTSLASSSFSSCFVSPRCPPSLSHPKPAGVVSSSYIGLHEGREGMAISSSSSSSECSSTATHSSSSLSSSSSVHTTSTAPKTPLTSPTGEGRERKEAISSSSSSQPLLYHVSSCPPCLYHPHDSCKPPSEQIASSVSTVMRPVESLDGFPVTRSRYIHDTETHKPPIASSLNMSTIPERHKRDDIHRHRHSKRRSPTTTTAAHSPPPRLRLTDEAVRTWTAELVAALEWFRMNGVVHRDLKPQNLVISSTGHLTVVDFGSVLLLSRGGGGGEVGGGMMTSPMVTENIEKAKEEEEEKEGKSRRVSRVRSSSNSSHVNLPQNYLRGHMQALGGEGRVPIREKERDRRMKNEGRTGEEEEEKSKDFQLRKSCVRRVLDDRDDGRKDETRRRIEREQKDLLHERAKEEEEDMKNPLLCNNTTFRLGYQGTYLYCAPEAFFPIPSSCSSSHGHENKANPAQSTTTTSPLSSSRSLSSSSLSLSSSPLSSSSASPSVYYALDLWSLGCLTYEMLAGRPAFAAATVKETLERIRLAIVDFPSFFAPDACDFVSRLLVTDPFSRLGFYNIYELRQHPFLSKTFKGLLGKDEEGLFRENIRSLWVLPSTPLKRLYERRCRHAKKKKKKEQNSESLREGEGGGSSMKDSIHRRGRETSLDVTPSSSRQARHLLPPSYHEGEKKIEGKKGLLLINPTEDIRGEEEQEEEPGRLTGARRMSDEKKEDQQKKMDENDRQEEEGGKYEGKEENYHEVADGRQCEFTHVDSLREEDRYLKKRSRSRVGGEQEEEEEGIKDGTHDKDEDDADKDVVKREQEEKRKEEEAIDIHSSTDRSSCMILREEDDGRTRETVRGSLHRDKKKENSDGLNTQERNDESPQGEVTEVTRKISDTLLYHAQEKEKENRNEGKDHEEQEILFASRRSSGCTTAASRRPTGGASQERTPASLLLSLQEGKRERLEQKKKDRFKFTEEKKTTEQPEKDADLSPNRQNEPDSGVGGEKKSTKTEEKKKSEKEEEEEAKDGERDRNRHRGGSGTSDPLSSLIRHVKENDAVGSGNYLSPGCVCASFSSWSSQVVVLLNGEIERSSRNLPGEKRKEEGNKREEEEEEHDEDRGDEEGRRRGGYEDKEISVGVLSCNDSRKKNGEEEKDRHVGRIQREGLSRDASTRQLPSVPLLNSFASLSPSDKRPCDGFYGREQEEEEEEEEETRQESDSSSADRTGSDSSSFSSLVPLLPFTEGKKRKKVIPRKKKKTKRHSNTRRSLLGMIPSSSSSSSSCCSCSSSSSSDGDSEGETSSASSSSLEVTPAIQSKPNPFPASLINRHEEDQSHNELENEEEEEEKRRISRSFLPPPLYPVEAKIEEVVGDNRHVTLSLPQSPSCSTNEQVSV</sequence>
<keyword evidence="1" id="KW-0723">Serine/threonine-protein kinase</keyword>
<evidence type="ECO:0000256" key="6">
    <source>
        <dbReference type="SAM" id="MobiDB-lite"/>
    </source>
</evidence>
<dbReference type="InterPro" id="IPR011009">
    <property type="entry name" value="Kinase-like_dom_sf"/>
</dbReference>
<gene>
    <name evidence="8" type="ORF">CSUI_003792</name>
</gene>
<feature type="compositionally biased region" description="Low complexity" evidence="6">
    <location>
        <begin position="1059"/>
        <end position="1071"/>
    </location>
</feature>
<feature type="compositionally biased region" description="Basic and acidic residues" evidence="6">
    <location>
        <begin position="2546"/>
        <end position="2558"/>
    </location>
</feature>
<keyword evidence="4 8" id="KW-0418">Kinase</keyword>
<feature type="compositionally biased region" description="Low complexity" evidence="6">
    <location>
        <begin position="9"/>
        <end position="41"/>
    </location>
</feature>
<feature type="compositionally biased region" description="Basic and acidic residues" evidence="6">
    <location>
        <begin position="646"/>
        <end position="663"/>
    </location>
</feature>
<evidence type="ECO:0000256" key="3">
    <source>
        <dbReference type="ARBA" id="ARBA00022741"/>
    </source>
</evidence>
<dbReference type="SMART" id="SM00220">
    <property type="entry name" value="S_TKc"/>
    <property type="match status" value="1"/>
</dbReference>
<dbReference type="InterPro" id="IPR030616">
    <property type="entry name" value="Aur-like"/>
</dbReference>
<feature type="compositionally biased region" description="Acidic residues" evidence="6">
    <location>
        <begin position="2559"/>
        <end position="2569"/>
    </location>
</feature>
<feature type="compositionally biased region" description="Basic and acidic residues" evidence="6">
    <location>
        <begin position="1661"/>
        <end position="1674"/>
    </location>
</feature>
<feature type="compositionally biased region" description="Polar residues" evidence="6">
    <location>
        <begin position="2283"/>
        <end position="2292"/>
    </location>
</feature>
<feature type="compositionally biased region" description="Basic and acidic residues" evidence="6">
    <location>
        <begin position="2315"/>
        <end position="2346"/>
    </location>
</feature>
<feature type="region of interest" description="Disordered" evidence="6">
    <location>
        <begin position="893"/>
        <end position="930"/>
    </location>
</feature>
<dbReference type="Gene3D" id="3.30.200.20">
    <property type="entry name" value="Phosphorylase Kinase, domain 1"/>
    <property type="match status" value="1"/>
</dbReference>
<feature type="region of interest" description="Disordered" evidence="6">
    <location>
        <begin position="1213"/>
        <end position="1354"/>
    </location>
</feature>
<feature type="compositionally biased region" description="Basic and acidic residues" evidence="6">
    <location>
        <begin position="733"/>
        <end position="743"/>
    </location>
</feature>
<feature type="compositionally biased region" description="Basic and acidic residues" evidence="6">
    <location>
        <begin position="1076"/>
        <end position="1085"/>
    </location>
</feature>
<feature type="compositionally biased region" description="Low complexity" evidence="6">
    <location>
        <begin position="1831"/>
        <end position="1841"/>
    </location>
</feature>
<protein>
    <submittedName>
        <fullName evidence="8">Protein kinase domain-containing protein</fullName>
    </submittedName>
</protein>
<feature type="compositionally biased region" description="Basic and acidic residues" evidence="6">
    <location>
        <begin position="2202"/>
        <end position="2214"/>
    </location>
</feature>
<comment type="caution">
    <text evidence="8">The sequence shown here is derived from an EMBL/GenBank/DDBJ whole genome shotgun (WGS) entry which is preliminary data.</text>
</comment>
<feature type="compositionally biased region" description="Low complexity" evidence="6">
    <location>
        <begin position="1421"/>
        <end position="1451"/>
    </location>
</feature>
<feature type="compositionally biased region" description="Basic residues" evidence="6">
    <location>
        <begin position="722"/>
        <end position="732"/>
    </location>
</feature>
<feature type="region of interest" description="Disordered" evidence="6">
    <location>
        <begin position="130"/>
        <end position="195"/>
    </location>
</feature>
<feature type="compositionally biased region" description="Basic and acidic residues" evidence="6">
    <location>
        <begin position="2171"/>
        <end position="2194"/>
    </location>
</feature>
<feature type="compositionally biased region" description="Low complexity" evidence="6">
    <location>
        <begin position="2574"/>
        <end position="2590"/>
    </location>
</feature>
<dbReference type="RefSeq" id="XP_067924036.1">
    <property type="nucleotide sequence ID" value="XM_068063987.1"/>
</dbReference>
<dbReference type="Gene3D" id="1.10.510.10">
    <property type="entry name" value="Transferase(Phosphotransferase) domain 1"/>
    <property type="match status" value="2"/>
</dbReference>
<dbReference type="GO" id="GO:0005524">
    <property type="term" value="F:ATP binding"/>
    <property type="evidence" value="ECO:0007669"/>
    <property type="project" value="UniProtKB-KW"/>
</dbReference>
<feature type="region of interest" description="Disordered" evidence="6">
    <location>
        <begin position="1419"/>
        <end position="1479"/>
    </location>
</feature>
<feature type="compositionally biased region" description="Polar residues" evidence="6">
    <location>
        <begin position="628"/>
        <end position="639"/>
    </location>
</feature>
<proteinExistence type="predicted"/>
<feature type="compositionally biased region" description="Basic and acidic residues" evidence="6">
    <location>
        <begin position="1994"/>
        <end position="2004"/>
    </location>
</feature>
<evidence type="ECO:0000256" key="5">
    <source>
        <dbReference type="ARBA" id="ARBA00022840"/>
    </source>
</evidence>
<feature type="region of interest" description="Disordered" evidence="6">
    <location>
        <begin position="1058"/>
        <end position="1085"/>
    </location>
</feature>
<dbReference type="Proteomes" id="UP000221165">
    <property type="component" value="Unassembled WGS sequence"/>
</dbReference>
<dbReference type="SUPFAM" id="SSF56112">
    <property type="entry name" value="Protein kinase-like (PK-like)"/>
    <property type="match status" value="2"/>
</dbReference>
<feature type="compositionally biased region" description="Basic and acidic residues" evidence="6">
    <location>
        <begin position="2042"/>
        <end position="2052"/>
    </location>
</feature>
<feature type="compositionally biased region" description="Basic and acidic residues" evidence="6">
    <location>
        <begin position="2478"/>
        <end position="2491"/>
    </location>
</feature>
<feature type="compositionally biased region" description="Basic and acidic residues" evidence="6">
    <location>
        <begin position="614"/>
        <end position="625"/>
    </location>
</feature>
<feature type="compositionally biased region" description="Low complexity" evidence="6">
    <location>
        <begin position="1213"/>
        <end position="1226"/>
    </location>
</feature>
<feature type="region of interest" description="Disordered" evidence="6">
    <location>
        <begin position="719"/>
        <end position="812"/>
    </location>
</feature>
<name>A0A2C6L158_9APIC</name>
<feature type="compositionally biased region" description="Basic and acidic residues" evidence="6">
    <location>
        <begin position="154"/>
        <end position="163"/>
    </location>
</feature>
<feature type="compositionally biased region" description="Low complexity" evidence="6">
    <location>
        <begin position="340"/>
        <end position="361"/>
    </location>
</feature>
<reference evidence="8 9" key="1">
    <citation type="journal article" date="2017" name="Int. J. Parasitol.">
        <title>The genome of the protozoan parasite Cystoisospora suis and a reverse vaccinology approach to identify vaccine candidates.</title>
        <authorList>
            <person name="Palmieri N."/>
            <person name="Shrestha A."/>
            <person name="Ruttkowski B."/>
            <person name="Beck T."/>
            <person name="Vogl C."/>
            <person name="Tomley F."/>
            <person name="Blake D.P."/>
            <person name="Joachim A."/>
        </authorList>
    </citation>
    <scope>NUCLEOTIDE SEQUENCE [LARGE SCALE GENOMIC DNA]</scope>
    <source>
        <strain evidence="8 9">Wien I</strain>
    </source>
</reference>
<evidence type="ECO:0000256" key="2">
    <source>
        <dbReference type="ARBA" id="ARBA00022679"/>
    </source>
</evidence>
<feature type="compositionally biased region" description="Low complexity" evidence="6">
    <location>
        <begin position="1247"/>
        <end position="1301"/>
    </location>
</feature>
<dbReference type="GO" id="GO:0004674">
    <property type="term" value="F:protein serine/threonine kinase activity"/>
    <property type="evidence" value="ECO:0007669"/>
    <property type="project" value="UniProtKB-KW"/>
</dbReference>
<feature type="region of interest" description="Disordered" evidence="6">
    <location>
        <begin position="1661"/>
        <end position="1737"/>
    </location>
</feature>
<feature type="compositionally biased region" description="Basic and acidic residues" evidence="6">
    <location>
        <begin position="1230"/>
        <end position="1243"/>
    </location>
</feature>
<feature type="compositionally biased region" description="Basic and acidic residues" evidence="6">
    <location>
        <begin position="2012"/>
        <end position="2022"/>
    </location>
</feature>
<feature type="compositionally biased region" description="Basic and acidic residues" evidence="6">
    <location>
        <begin position="403"/>
        <end position="431"/>
    </location>
</feature>
<feature type="compositionally biased region" description="Low complexity" evidence="6">
    <location>
        <begin position="305"/>
        <end position="322"/>
    </location>
</feature>
<feature type="compositionally biased region" description="Basic and acidic residues" evidence="6">
    <location>
        <begin position="2361"/>
        <end position="2376"/>
    </location>
</feature>
<evidence type="ECO:0000259" key="7">
    <source>
        <dbReference type="PROSITE" id="PS50011"/>
    </source>
</evidence>
<dbReference type="OrthoDB" id="347657at2759"/>
<feature type="domain" description="Protein kinase" evidence="7">
    <location>
        <begin position="1455"/>
        <end position="1945"/>
    </location>
</feature>
<feature type="compositionally biased region" description="Polar residues" evidence="6">
    <location>
        <begin position="1452"/>
        <end position="1461"/>
    </location>
</feature>
<feature type="compositionally biased region" description="Basic and acidic residues" evidence="6">
    <location>
        <begin position="2081"/>
        <end position="2137"/>
    </location>
</feature>
<feature type="compositionally biased region" description="Low complexity" evidence="6">
    <location>
        <begin position="903"/>
        <end position="930"/>
    </location>
</feature>
<feature type="compositionally biased region" description="Basic and acidic residues" evidence="6">
    <location>
        <begin position="2444"/>
        <end position="2465"/>
    </location>
</feature>
<dbReference type="InterPro" id="IPR008271">
    <property type="entry name" value="Ser/Thr_kinase_AS"/>
</dbReference>
<dbReference type="PROSITE" id="PS50011">
    <property type="entry name" value="PROTEIN_KINASE_DOM"/>
    <property type="match status" value="1"/>
</dbReference>
<feature type="compositionally biased region" description="Basic and acidic residues" evidence="6">
    <location>
        <begin position="2259"/>
        <end position="2276"/>
    </location>
</feature>
<dbReference type="PANTHER" id="PTHR24350">
    <property type="entry name" value="SERINE/THREONINE-PROTEIN KINASE IAL-RELATED"/>
    <property type="match status" value="1"/>
</dbReference>
<feature type="region of interest" description="Disordered" evidence="6">
    <location>
        <begin position="2444"/>
        <end position="2713"/>
    </location>
</feature>
<dbReference type="GeneID" id="94427198"/>
<keyword evidence="5" id="KW-0067">ATP-binding</keyword>
<feature type="compositionally biased region" description="Basic and acidic residues" evidence="6">
    <location>
        <begin position="2500"/>
        <end position="2527"/>
    </location>
</feature>
<feature type="region of interest" description="Disordered" evidence="6">
    <location>
        <begin position="1532"/>
        <end position="1581"/>
    </location>
</feature>
<dbReference type="PROSITE" id="PS00108">
    <property type="entry name" value="PROTEIN_KINASE_ST"/>
    <property type="match status" value="1"/>
</dbReference>
<keyword evidence="9" id="KW-1185">Reference proteome</keyword>
<feature type="compositionally biased region" description="Acidic residues" evidence="6">
    <location>
        <begin position="664"/>
        <end position="675"/>
    </location>
</feature>
<evidence type="ECO:0000256" key="4">
    <source>
        <dbReference type="ARBA" id="ARBA00022777"/>
    </source>
</evidence>